<proteinExistence type="predicted"/>
<protein>
    <submittedName>
        <fullName evidence="3">Uncharacterized protein</fullName>
    </submittedName>
</protein>
<dbReference type="EMBL" id="DF844347">
    <property type="protein sequence ID" value="GAT48240.1"/>
    <property type="molecule type" value="Genomic_DNA"/>
</dbReference>
<gene>
    <name evidence="3" type="ORF">MCHLO_05661</name>
</gene>
<name>A0ABQ0LB60_MYCCL</name>
<organism evidence="3 4">
    <name type="scientific">Mycena chlorophos</name>
    <name type="common">Agaric fungus</name>
    <name type="synonym">Agaricus chlorophos</name>
    <dbReference type="NCBI Taxonomy" id="658473"/>
    <lineage>
        <taxon>Eukaryota</taxon>
        <taxon>Fungi</taxon>
        <taxon>Dikarya</taxon>
        <taxon>Basidiomycota</taxon>
        <taxon>Agaricomycotina</taxon>
        <taxon>Agaricomycetes</taxon>
        <taxon>Agaricomycetidae</taxon>
        <taxon>Agaricales</taxon>
        <taxon>Marasmiineae</taxon>
        <taxon>Mycenaceae</taxon>
        <taxon>Mycena</taxon>
    </lineage>
</organism>
<reference evidence="3" key="1">
    <citation type="submission" date="2014-09" db="EMBL/GenBank/DDBJ databases">
        <title>Genome sequence of the luminous mushroom Mycena chlorophos for searching fungal bioluminescence genes.</title>
        <authorList>
            <person name="Tanaka Y."/>
            <person name="Kasuga D."/>
            <person name="Oba Y."/>
            <person name="Hase S."/>
            <person name="Sato K."/>
            <person name="Oba Y."/>
            <person name="Sakakibara Y."/>
        </authorList>
    </citation>
    <scope>NUCLEOTIDE SEQUENCE</scope>
</reference>
<keyword evidence="4" id="KW-1185">Reference proteome</keyword>
<accession>A0ABQ0LB60</accession>
<evidence type="ECO:0000313" key="3">
    <source>
        <dbReference type="EMBL" id="GAT48240.1"/>
    </source>
</evidence>
<evidence type="ECO:0000256" key="2">
    <source>
        <dbReference type="SAM" id="MobiDB-lite"/>
    </source>
</evidence>
<evidence type="ECO:0000313" key="4">
    <source>
        <dbReference type="Proteomes" id="UP000815677"/>
    </source>
</evidence>
<dbReference type="Proteomes" id="UP000815677">
    <property type="component" value="Unassembled WGS sequence"/>
</dbReference>
<feature type="region of interest" description="Disordered" evidence="2">
    <location>
        <begin position="173"/>
        <end position="242"/>
    </location>
</feature>
<feature type="compositionally biased region" description="Low complexity" evidence="2">
    <location>
        <begin position="205"/>
        <end position="216"/>
    </location>
</feature>
<sequence length="399" mass="45432">MLPTEIRRLLGPWVPAHTVNARHCAILRKALETYPPLHLNISVGHERLRVVMGRDQPHEFGRIRADSKQNGVLAKRATRIPDDEVQFQLRMYLIALDTCYAKRGDFVLKNAAGLPTLQQAEYDWHSWITGYLANEGRARPQWALEPLPHLTRVAPRPPSHESDDDEPELLAGTQTLKRAGFSRSPRPAKRLKDMVPDGVDVRAPSGSDTDGSSGSESESDATEAPLSVSAASAKQPQKKKKAPRSDGWIWFHRFVGGCPTGDETALDNYKRESLRVQWFRAEAEMYRRLEQYERKHAELLRVIARFRRDAEVWAKLANRAMERHGENDGSVAFARMQSTTFTRLAHNADVMFRDAKLGAHHDWVSASSIDELAVRVDKWRDSVFLWMDALDIHRAYKDF</sequence>
<feature type="coiled-coil region" evidence="1">
    <location>
        <begin position="282"/>
        <end position="309"/>
    </location>
</feature>
<evidence type="ECO:0000256" key="1">
    <source>
        <dbReference type="SAM" id="Coils"/>
    </source>
</evidence>
<keyword evidence="1" id="KW-0175">Coiled coil</keyword>